<evidence type="ECO:0000313" key="4">
    <source>
        <dbReference type="Proteomes" id="UP001610100"/>
    </source>
</evidence>
<feature type="region of interest" description="Disordered" evidence="1">
    <location>
        <begin position="18"/>
        <end position="55"/>
    </location>
</feature>
<name>A0ABW7MZ41_9FLAO</name>
<sequence>MKKLILLSIVLIVSSCTANSENPAPEDPVAANPENPSDGTPENPADNTAETTDQNEEVVFKIIRPGDTDVDYFPVDVENIEMMFEVHHPDGVKQIRLVGIDAKNEAENWTDDFNPQSGYFYFERRFKGGALRDYRIEMETENGEFIVSEKIFYIDNFAHEPGNVQMGIIPTYQGYINLKDGDEVQAGTPLYIGVDSMDPDGGFLVEDNEHGLDDLNGILWVKLKIDGVVVETKTNSSELPLTPESETSARSFGLYEFFNIVLSEGVHTVQIESSDREGNINQCAPITITAVSQ</sequence>
<gene>
    <name evidence="3" type="ORF">V8G58_09060</name>
</gene>
<protein>
    <submittedName>
        <fullName evidence="3">Uncharacterized protein</fullName>
    </submittedName>
</protein>
<feature type="chain" id="PRO_5045734357" evidence="2">
    <location>
        <begin position="21"/>
        <end position="293"/>
    </location>
</feature>
<evidence type="ECO:0000256" key="2">
    <source>
        <dbReference type="SAM" id="SignalP"/>
    </source>
</evidence>
<reference evidence="3 4" key="1">
    <citation type="submission" date="2024-02" db="EMBL/GenBank/DDBJ databases">
        <title>A Gaetbulibacter species isolated from tidal flats and genomic insights of their niches.</title>
        <authorList>
            <person name="Ye Y."/>
        </authorList>
    </citation>
    <scope>NUCLEOTIDE SEQUENCE [LARGE SCALE GENOMIC DNA]</scope>
    <source>
        <strain evidence="3 4">KYW382</strain>
    </source>
</reference>
<feature type="signal peptide" evidence="2">
    <location>
        <begin position="1"/>
        <end position="20"/>
    </location>
</feature>
<evidence type="ECO:0000313" key="3">
    <source>
        <dbReference type="EMBL" id="MFH6772081.1"/>
    </source>
</evidence>
<dbReference type="RefSeq" id="WP_344741346.1">
    <property type="nucleotide sequence ID" value="NZ_BAABAY010000002.1"/>
</dbReference>
<dbReference type="PROSITE" id="PS51257">
    <property type="entry name" value="PROKAR_LIPOPROTEIN"/>
    <property type="match status" value="1"/>
</dbReference>
<comment type="caution">
    <text evidence="3">The sequence shown here is derived from an EMBL/GenBank/DDBJ whole genome shotgun (WGS) entry which is preliminary data.</text>
</comment>
<accession>A0ABW7MZ41</accession>
<proteinExistence type="predicted"/>
<organism evidence="3 4">
    <name type="scientific">Gaetbulibacter aestuarii</name>
    <dbReference type="NCBI Taxonomy" id="1502358"/>
    <lineage>
        <taxon>Bacteria</taxon>
        <taxon>Pseudomonadati</taxon>
        <taxon>Bacteroidota</taxon>
        <taxon>Flavobacteriia</taxon>
        <taxon>Flavobacteriales</taxon>
        <taxon>Flavobacteriaceae</taxon>
        <taxon>Gaetbulibacter</taxon>
    </lineage>
</organism>
<dbReference type="Proteomes" id="UP001610100">
    <property type="component" value="Unassembled WGS sequence"/>
</dbReference>
<evidence type="ECO:0000256" key="1">
    <source>
        <dbReference type="SAM" id="MobiDB-lite"/>
    </source>
</evidence>
<keyword evidence="4" id="KW-1185">Reference proteome</keyword>
<dbReference type="EMBL" id="JBAWKB010000002">
    <property type="protein sequence ID" value="MFH6772081.1"/>
    <property type="molecule type" value="Genomic_DNA"/>
</dbReference>
<keyword evidence="2" id="KW-0732">Signal</keyword>
<feature type="compositionally biased region" description="Polar residues" evidence="1">
    <location>
        <begin position="34"/>
        <end position="52"/>
    </location>
</feature>